<comment type="caution">
    <text evidence="1">The sequence shown here is derived from an EMBL/GenBank/DDBJ whole genome shotgun (WGS) entry which is preliminary data.</text>
</comment>
<name>A0A0F9EEU2_9ZZZZ</name>
<accession>A0A0F9EEU2</accession>
<proteinExistence type="predicted"/>
<sequence length="96" mass="10998">MVGKREQEILEAYEGWDPDELSITALVEGLQISRQRLYNVLDKNQIIPKSKRAVQTVQGDILSEMAEMALGYLLGQLQEGREELKAYRSRYGPLEE</sequence>
<evidence type="ECO:0000313" key="1">
    <source>
        <dbReference type="EMBL" id="KKL22523.1"/>
    </source>
</evidence>
<protein>
    <submittedName>
        <fullName evidence="1">Uncharacterized protein</fullName>
    </submittedName>
</protein>
<gene>
    <name evidence="1" type="ORF">LCGC14_2434590</name>
</gene>
<dbReference type="AlphaFoldDB" id="A0A0F9EEU2"/>
<organism evidence="1">
    <name type="scientific">marine sediment metagenome</name>
    <dbReference type="NCBI Taxonomy" id="412755"/>
    <lineage>
        <taxon>unclassified sequences</taxon>
        <taxon>metagenomes</taxon>
        <taxon>ecological metagenomes</taxon>
    </lineage>
</organism>
<dbReference type="EMBL" id="LAZR01037316">
    <property type="protein sequence ID" value="KKL22523.1"/>
    <property type="molecule type" value="Genomic_DNA"/>
</dbReference>
<reference evidence="1" key="1">
    <citation type="journal article" date="2015" name="Nature">
        <title>Complex archaea that bridge the gap between prokaryotes and eukaryotes.</title>
        <authorList>
            <person name="Spang A."/>
            <person name="Saw J.H."/>
            <person name="Jorgensen S.L."/>
            <person name="Zaremba-Niedzwiedzka K."/>
            <person name="Martijn J."/>
            <person name="Lind A.E."/>
            <person name="van Eijk R."/>
            <person name="Schleper C."/>
            <person name="Guy L."/>
            <person name="Ettema T.J."/>
        </authorList>
    </citation>
    <scope>NUCLEOTIDE SEQUENCE</scope>
</reference>